<proteinExistence type="inferred from homology"/>
<dbReference type="InterPro" id="IPR002180">
    <property type="entry name" value="LS/RS"/>
</dbReference>
<evidence type="ECO:0000256" key="7">
    <source>
        <dbReference type="HAMAP-Rule" id="MF_00178"/>
    </source>
</evidence>
<dbReference type="CDD" id="cd09209">
    <property type="entry name" value="Lumazine_synthase-I"/>
    <property type="match status" value="1"/>
</dbReference>
<gene>
    <name evidence="7" type="primary">ribH</name>
    <name evidence="8" type="ORF">SAMN05421638_1545</name>
</gene>
<feature type="binding site" evidence="7">
    <location>
        <position position="29"/>
    </location>
    <ligand>
        <name>5-amino-6-(D-ribitylamino)uracil</name>
        <dbReference type="ChEBI" id="CHEBI:15934"/>
    </ligand>
</feature>
<dbReference type="UniPathway" id="UPA00275">
    <property type="reaction ID" value="UER00404"/>
</dbReference>
<dbReference type="InterPro" id="IPR034964">
    <property type="entry name" value="LS"/>
</dbReference>
<dbReference type="EC" id="2.5.1.78" evidence="3 7"/>
<dbReference type="GO" id="GO:0000906">
    <property type="term" value="F:6,7-dimethyl-8-ribityllumazine synthase activity"/>
    <property type="evidence" value="ECO:0007669"/>
    <property type="project" value="UniProtKB-UniRule"/>
</dbReference>
<evidence type="ECO:0000313" key="8">
    <source>
        <dbReference type="EMBL" id="SFI92306.1"/>
    </source>
</evidence>
<dbReference type="InterPro" id="IPR036467">
    <property type="entry name" value="LS/RS_sf"/>
</dbReference>
<evidence type="ECO:0000256" key="1">
    <source>
        <dbReference type="ARBA" id="ARBA00004917"/>
    </source>
</evidence>
<evidence type="ECO:0000313" key="9">
    <source>
        <dbReference type="Proteomes" id="UP000242560"/>
    </source>
</evidence>
<dbReference type="AlphaFoldDB" id="A0A1I3M6J6"/>
<reference evidence="9" key="1">
    <citation type="submission" date="2016-10" db="EMBL/GenBank/DDBJ databases">
        <authorList>
            <person name="Varghese N."/>
            <person name="Submissions S."/>
        </authorList>
    </citation>
    <scope>NUCLEOTIDE SEQUENCE [LARGE SCALE GENOMIC DNA]</scope>
    <source>
        <strain evidence="9">DSM 22251</strain>
    </source>
</reference>
<feature type="binding site" evidence="7">
    <location>
        <begin position="63"/>
        <end position="65"/>
    </location>
    <ligand>
        <name>5-amino-6-(D-ribitylamino)uracil</name>
        <dbReference type="ChEBI" id="CHEBI:15934"/>
    </ligand>
</feature>
<dbReference type="Gene3D" id="3.40.50.960">
    <property type="entry name" value="Lumazine/riboflavin synthase"/>
    <property type="match status" value="1"/>
</dbReference>
<name>A0A1I3M6J6_9FLAO</name>
<evidence type="ECO:0000256" key="2">
    <source>
        <dbReference type="ARBA" id="ARBA00007424"/>
    </source>
</evidence>
<feature type="binding site" evidence="7">
    <location>
        <position position="120"/>
    </location>
    <ligand>
        <name>5-amino-6-(D-ribitylamino)uracil</name>
        <dbReference type="ChEBI" id="CHEBI:15934"/>
    </ligand>
</feature>
<evidence type="ECO:0000256" key="4">
    <source>
        <dbReference type="ARBA" id="ARBA00022619"/>
    </source>
</evidence>
<feature type="active site" description="Proton donor" evidence="7">
    <location>
        <position position="95"/>
    </location>
</feature>
<evidence type="ECO:0000256" key="3">
    <source>
        <dbReference type="ARBA" id="ARBA00012664"/>
    </source>
</evidence>
<comment type="function">
    <text evidence="7">Catalyzes the formation of 6,7-dimethyl-8-ribityllumazine by condensation of 5-amino-6-(D-ribitylamino)uracil with 3,4-dihydroxy-2-butanone 4-phosphate. This is the penultimate step in the biosynthesis of riboflavin.</text>
</comment>
<dbReference type="PANTHER" id="PTHR21058:SF0">
    <property type="entry name" value="6,7-DIMETHYL-8-RIBITYLLUMAZINE SYNTHASE"/>
    <property type="match status" value="1"/>
</dbReference>
<organism evidence="8 9">
    <name type="scientific">Kaistella treverensis</name>
    <dbReference type="NCBI Taxonomy" id="631455"/>
    <lineage>
        <taxon>Bacteria</taxon>
        <taxon>Pseudomonadati</taxon>
        <taxon>Bacteroidota</taxon>
        <taxon>Flavobacteriia</taxon>
        <taxon>Flavobacteriales</taxon>
        <taxon>Weeksellaceae</taxon>
        <taxon>Chryseobacterium group</taxon>
        <taxon>Kaistella</taxon>
    </lineage>
</organism>
<dbReference type="GO" id="GO:0005829">
    <property type="term" value="C:cytosol"/>
    <property type="evidence" value="ECO:0007669"/>
    <property type="project" value="TreeGrafter"/>
</dbReference>
<evidence type="ECO:0000256" key="6">
    <source>
        <dbReference type="ARBA" id="ARBA00048785"/>
    </source>
</evidence>
<keyword evidence="9" id="KW-1185">Reference proteome</keyword>
<dbReference type="HAMAP" id="MF_00178">
    <property type="entry name" value="Lumazine_synth"/>
    <property type="match status" value="1"/>
</dbReference>
<sequence length="160" mass="17457">MATVNLSDYQPLKISDASSFRIGIVVSEWNDFVTDNLRDGALETLLKEGIKEDHIKIFNVPGAFELNYATMQLCKTGYFDAVIAIGCVIRGETPHFDYVCSAVAQGIKDCNILTDVPAIFCLLTDDTKEQSIARSGGLLGNKGIEAAVTAMQMVAFKRDL</sequence>
<evidence type="ECO:0000256" key="5">
    <source>
        <dbReference type="ARBA" id="ARBA00022679"/>
    </source>
</evidence>
<comment type="pathway">
    <text evidence="1 7">Cofactor biosynthesis; riboflavin biosynthesis; riboflavin from 2-hydroxy-3-oxobutyl phosphate and 5-amino-6-(D-ribitylamino)uracil: step 1/2.</text>
</comment>
<keyword evidence="5 7" id="KW-0808">Transferase</keyword>
<feature type="binding site" evidence="7">
    <location>
        <begin position="87"/>
        <end position="89"/>
    </location>
    <ligand>
        <name>5-amino-6-(D-ribitylamino)uracil</name>
        <dbReference type="ChEBI" id="CHEBI:15934"/>
    </ligand>
</feature>
<dbReference type="EMBL" id="FORQ01000002">
    <property type="protein sequence ID" value="SFI92306.1"/>
    <property type="molecule type" value="Genomic_DNA"/>
</dbReference>
<dbReference type="SUPFAM" id="SSF52121">
    <property type="entry name" value="Lumazine synthase"/>
    <property type="match status" value="1"/>
</dbReference>
<comment type="similarity">
    <text evidence="2 7">Belongs to the DMRL synthase family.</text>
</comment>
<dbReference type="RefSeq" id="WP_089819808.1">
    <property type="nucleotide sequence ID" value="NZ_FORQ01000002.1"/>
</dbReference>
<dbReference type="GO" id="GO:0009349">
    <property type="term" value="C:riboflavin synthase complex"/>
    <property type="evidence" value="ECO:0007669"/>
    <property type="project" value="UniProtKB-UniRule"/>
</dbReference>
<dbReference type="Proteomes" id="UP000242560">
    <property type="component" value="Unassembled WGS sequence"/>
</dbReference>
<dbReference type="Pfam" id="PF00885">
    <property type="entry name" value="DMRL_synthase"/>
    <property type="match status" value="1"/>
</dbReference>
<dbReference type="NCBIfam" id="TIGR00114">
    <property type="entry name" value="lumazine-synth"/>
    <property type="match status" value="1"/>
</dbReference>
<comment type="catalytic activity">
    <reaction evidence="6 7">
        <text>(2S)-2-hydroxy-3-oxobutyl phosphate + 5-amino-6-(D-ribitylamino)uracil = 6,7-dimethyl-8-(1-D-ribityl)lumazine + phosphate + 2 H2O + H(+)</text>
        <dbReference type="Rhea" id="RHEA:26152"/>
        <dbReference type="ChEBI" id="CHEBI:15377"/>
        <dbReference type="ChEBI" id="CHEBI:15378"/>
        <dbReference type="ChEBI" id="CHEBI:15934"/>
        <dbReference type="ChEBI" id="CHEBI:43474"/>
        <dbReference type="ChEBI" id="CHEBI:58201"/>
        <dbReference type="ChEBI" id="CHEBI:58830"/>
        <dbReference type="EC" id="2.5.1.78"/>
    </reaction>
</comment>
<protein>
    <recommendedName>
        <fullName evidence="3 7">6,7-dimethyl-8-ribityllumazine synthase</fullName>
        <shortName evidence="7">DMRL synthase</shortName>
        <shortName evidence="7">LS</shortName>
        <shortName evidence="7">Lumazine synthase</shortName>
        <ecNumber evidence="3 7">2.5.1.78</ecNumber>
    </recommendedName>
</protein>
<keyword evidence="4 7" id="KW-0686">Riboflavin biosynthesis</keyword>
<dbReference type="GO" id="GO:0009231">
    <property type="term" value="P:riboflavin biosynthetic process"/>
    <property type="evidence" value="ECO:0007669"/>
    <property type="project" value="UniProtKB-UniRule"/>
</dbReference>
<feature type="binding site" evidence="7">
    <location>
        <begin position="92"/>
        <end position="93"/>
    </location>
    <ligand>
        <name>(2S)-2-hydroxy-3-oxobutyl phosphate</name>
        <dbReference type="ChEBI" id="CHEBI:58830"/>
    </ligand>
</feature>
<dbReference type="PANTHER" id="PTHR21058">
    <property type="entry name" value="6,7-DIMETHYL-8-RIBITYLLUMAZINE SYNTHASE DMRL SYNTHASE LUMAZINE SYNTHASE"/>
    <property type="match status" value="1"/>
</dbReference>
<accession>A0A1I3M6J6</accession>
<feature type="binding site" evidence="7">
    <location>
        <position position="134"/>
    </location>
    <ligand>
        <name>(2S)-2-hydroxy-3-oxobutyl phosphate</name>
        <dbReference type="ChEBI" id="CHEBI:58830"/>
    </ligand>
</feature>